<feature type="repeat" description="PPR" evidence="2">
    <location>
        <begin position="338"/>
        <end position="372"/>
    </location>
</feature>
<dbReference type="PANTHER" id="PTHR47931">
    <property type="entry name" value="OS01G0228400 PROTEIN"/>
    <property type="match status" value="1"/>
</dbReference>
<organism evidence="3 4">
    <name type="scientific">Rubroshorea leprosula</name>
    <dbReference type="NCBI Taxonomy" id="152421"/>
    <lineage>
        <taxon>Eukaryota</taxon>
        <taxon>Viridiplantae</taxon>
        <taxon>Streptophyta</taxon>
        <taxon>Embryophyta</taxon>
        <taxon>Tracheophyta</taxon>
        <taxon>Spermatophyta</taxon>
        <taxon>Magnoliopsida</taxon>
        <taxon>eudicotyledons</taxon>
        <taxon>Gunneridae</taxon>
        <taxon>Pentapetalae</taxon>
        <taxon>rosids</taxon>
        <taxon>malvids</taxon>
        <taxon>Malvales</taxon>
        <taxon>Dipterocarpaceae</taxon>
        <taxon>Rubroshorea</taxon>
    </lineage>
</organism>
<evidence type="ECO:0008006" key="5">
    <source>
        <dbReference type="Google" id="ProtNLM"/>
    </source>
</evidence>
<keyword evidence="4" id="KW-1185">Reference proteome</keyword>
<dbReference type="Pfam" id="PF12854">
    <property type="entry name" value="PPR_1"/>
    <property type="match status" value="1"/>
</dbReference>
<feature type="repeat" description="PPR" evidence="2">
    <location>
        <begin position="408"/>
        <end position="442"/>
    </location>
</feature>
<dbReference type="AlphaFoldDB" id="A0AAV5J6H2"/>
<evidence type="ECO:0000256" key="2">
    <source>
        <dbReference type="PROSITE-ProRule" id="PRU00708"/>
    </source>
</evidence>
<feature type="repeat" description="PPR" evidence="2">
    <location>
        <begin position="128"/>
        <end position="162"/>
    </location>
</feature>
<dbReference type="PROSITE" id="PS51375">
    <property type="entry name" value="PPR"/>
    <property type="match status" value="10"/>
</dbReference>
<feature type="repeat" description="PPR" evidence="2">
    <location>
        <begin position="163"/>
        <end position="198"/>
    </location>
</feature>
<sequence>MGKHQEGTTMNKKLAEASQLVGSNVHQKHQFYPVASTDSGSKSQTYCHVCFGNNTCQIVRSRTKLMNILIERGKPHEADSVFKSLIEGGHKPTIITYTALVAVLTHQKRYKSIVSVISKVEKNGLKPDSILFNAVINAFSESGNMNEAMKIFQEMKKNGCKPITSTFNTLIKGYANIGKAEESLKLLELMSQEKNVQPNDRTYNILVRAWCSRKNIKEAWNVVYKMVASGINPDVVTYNTIARAYAQAGETYRAEQMMPEMQDNQVAPNERTCGIIVNGYCKEGNMVDALRFVYGMKELRVQPNLVLFNSLIKGFLDVTDGGVEEALTLMEEFGIKPDVITFSTIMNSWSSAGLMDRCQEIFDDMVNAGIEPDIHAFSILAKGYIRAGEPHKAESLLNSMGKFGVRPNVVIFTTIISGWCTAGKMEHAIRVHEKMCKLGISPNLTTYETLVWGYGEAKQPWKAEELMHIMKEKGIYPRRKTIQLIADAWRSIGLMSEAKRITGNTYEEMTSNKLDENEMPKGSLEKIFKKQNLRASLSNHLHIPGVAKKTDQKGSSSTANIRSQIVREIYQSSSKTIRTSGKFKFLSSTSVLGMQQQTICRKQLESPKMIYGPSVSFCRVVCII</sequence>
<feature type="repeat" description="PPR" evidence="2">
    <location>
        <begin position="269"/>
        <end position="303"/>
    </location>
</feature>
<dbReference type="PANTHER" id="PTHR47931:SF2">
    <property type="entry name" value="OS01G0228400 PROTEIN"/>
    <property type="match status" value="1"/>
</dbReference>
<dbReference type="EMBL" id="BPVZ01000025">
    <property type="protein sequence ID" value="GKV06612.1"/>
    <property type="molecule type" value="Genomic_DNA"/>
</dbReference>
<dbReference type="InterPro" id="IPR002885">
    <property type="entry name" value="PPR_rpt"/>
</dbReference>
<dbReference type="NCBIfam" id="TIGR00756">
    <property type="entry name" value="PPR"/>
    <property type="match status" value="8"/>
</dbReference>
<dbReference type="Gene3D" id="1.25.40.10">
    <property type="entry name" value="Tetratricopeptide repeat domain"/>
    <property type="match status" value="3"/>
</dbReference>
<proteinExistence type="predicted"/>
<protein>
    <recommendedName>
        <fullName evidence="5">Pentatricopeptide repeat-containing protein</fullName>
    </recommendedName>
</protein>
<reference evidence="3 4" key="1">
    <citation type="journal article" date="2021" name="Commun. Biol.">
        <title>The genome of Shorea leprosula (Dipterocarpaceae) highlights the ecological relevance of drought in aseasonal tropical rainforests.</title>
        <authorList>
            <person name="Ng K.K.S."/>
            <person name="Kobayashi M.J."/>
            <person name="Fawcett J.A."/>
            <person name="Hatakeyama M."/>
            <person name="Paape T."/>
            <person name="Ng C.H."/>
            <person name="Ang C.C."/>
            <person name="Tnah L.H."/>
            <person name="Lee C.T."/>
            <person name="Nishiyama T."/>
            <person name="Sese J."/>
            <person name="O'Brien M.J."/>
            <person name="Copetti D."/>
            <person name="Mohd Noor M.I."/>
            <person name="Ong R.C."/>
            <person name="Putra M."/>
            <person name="Sireger I.Z."/>
            <person name="Indrioko S."/>
            <person name="Kosugi Y."/>
            <person name="Izuno A."/>
            <person name="Isagi Y."/>
            <person name="Lee S.L."/>
            <person name="Shimizu K.K."/>
        </authorList>
    </citation>
    <scope>NUCLEOTIDE SEQUENCE [LARGE SCALE GENOMIC DNA]</scope>
    <source>
        <strain evidence="3">214</strain>
    </source>
</reference>
<evidence type="ECO:0000313" key="4">
    <source>
        <dbReference type="Proteomes" id="UP001054252"/>
    </source>
</evidence>
<evidence type="ECO:0000313" key="3">
    <source>
        <dbReference type="EMBL" id="GKV06612.1"/>
    </source>
</evidence>
<feature type="repeat" description="PPR" evidence="2">
    <location>
        <begin position="443"/>
        <end position="477"/>
    </location>
</feature>
<feature type="repeat" description="PPR" evidence="2">
    <location>
        <begin position="234"/>
        <end position="268"/>
    </location>
</feature>
<dbReference type="Pfam" id="PF13041">
    <property type="entry name" value="PPR_2"/>
    <property type="match status" value="4"/>
</dbReference>
<feature type="repeat" description="PPR" evidence="2">
    <location>
        <begin position="373"/>
        <end position="407"/>
    </location>
</feature>
<name>A0AAV5J6H2_9ROSI</name>
<feature type="repeat" description="PPR" evidence="2">
    <location>
        <begin position="93"/>
        <end position="127"/>
    </location>
</feature>
<evidence type="ECO:0000256" key="1">
    <source>
        <dbReference type="ARBA" id="ARBA00022737"/>
    </source>
</evidence>
<keyword evidence="1" id="KW-0677">Repeat</keyword>
<dbReference type="Proteomes" id="UP001054252">
    <property type="component" value="Unassembled WGS sequence"/>
</dbReference>
<gene>
    <name evidence="3" type="ORF">SLEP1_g18485</name>
</gene>
<dbReference type="InterPro" id="IPR011990">
    <property type="entry name" value="TPR-like_helical_dom_sf"/>
</dbReference>
<accession>A0AAV5J6H2</accession>
<comment type="caution">
    <text evidence="3">The sequence shown here is derived from an EMBL/GenBank/DDBJ whole genome shotgun (WGS) entry which is preliminary data.</text>
</comment>
<feature type="repeat" description="PPR" evidence="2">
    <location>
        <begin position="199"/>
        <end position="233"/>
    </location>
</feature>